<dbReference type="PROSITE" id="PS50106">
    <property type="entry name" value="PDZ"/>
    <property type="match status" value="2"/>
</dbReference>
<dbReference type="Pfam" id="PF13365">
    <property type="entry name" value="Trypsin_2"/>
    <property type="match status" value="1"/>
</dbReference>
<dbReference type="Gene3D" id="2.40.10.120">
    <property type="match status" value="1"/>
</dbReference>
<dbReference type="EC" id="3.4.21.107" evidence="4"/>
<keyword evidence="13" id="KW-0732">Signal</keyword>
<dbReference type="InterPro" id="IPR041489">
    <property type="entry name" value="PDZ_6"/>
</dbReference>
<accession>A0A7W9AR52</accession>
<dbReference type="SMART" id="SM00228">
    <property type="entry name" value="PDZ"/>
    <property type="match status" value="2"/>
</dbReference>
<dbReference type="GO" id="GO:0006508">
    <property type="term" value="P:proteolysis"/>
    <property type="evidence" value="ECO:0007669"/>
    <property type="project" value="UniProtKB-KW"/>
</dbReference>
<comment type="similarity">
    <text evidence="3">Belongs to the peptidase S1C family.</text>
</comment>
<dbReference type="AlphaFoldDB" id="A0A7W9AR52"/>
<dbReference type="InterPro" id="IPR009003">
    <property type="entry name" value="Peptidase_S1_PA"/>
</dbReference>
<proteinExistence type="inferred from homology"/>
<dbReference type="SUPFAM" id="SSF50494">
    <property type="entry name" value="Trypsin-like serine proteases"/>
    <property type="match status" value="1"/>
</dbReference>
<evidence type="ECO:0000256" key="11">
    <source>
        <dbReference type="ARBA" id="ARBA00032850"/>
    </source>
</evidence>
<dbReference type="PANTHER" id="PTHR22939">
    <property type="entry name" value="SERINE PROTEASE FAMILY S1C HTRA-RELATED"/>
    <property type="match status" value="1"/>
</dbReference>
<dbReference type="Pfam" id="PF17820">
    <property type="entry name" value="PDZ_6"/>
    <property type="match status" value="1"/>
</dbReference>
<evidence type="ECO:0000313" key="15">
    <source>
        <dbReference type="EMBL" id="MBB5699080.1"/>
    </source>
</evidence>
<keyword evidence="10" id="KW-0346">Stress response</keyword>
<evidence type="ECO:0000256" key="10">
    <source>
        <dbReference type="ARBA" id="ARBA00023016"/>
    </source>
</evidence>
<sequence length="508" mass="52206">MRYAYAITSALLLGGAAATLAVQPSAISAQTAQNEPGAINAAAPRAGAPMSFADMVAKLQPAVVNISTTQRVTVPSNPFAGTPFEQFFGQQGGGGRPRTQEGQSLGSGFLISADGYVVTNNHVISAGSPNATVESVKVTLADRREFTAKVVGRDPTSDLAVLKIEGATFPYVRFGNSGAARVGDWVVAIGNPFGLGGSVTAGIISSVNRVTGGGAFDRFIQTDASINRGNSGGPLFDMQGNVIGINSQILSPTGGNVGIGFAIPAEQAKPIVDTLMKGRAPQRGYLGVQIQPIDDDLAAGLGIDRNKGELIAGVSPGQAAEKAGIRQGDVIVKVNNRDVDPDNSLSYLVANAAPGTRIPIELIRDGRRVSVTATVGTRPSDEELAGFQMDDQNQTPSDNPGPTVPSGAATLGLTVQPLTPQIARSIGVDATVRGLVIAAVDPSSDAATKGLQRGDVITAVGGQPVLTAADFQRQVAAARAARRPSVVIQMQRRGVARYLALSLTANNN</sequence>
<keyword evidence="9" id="KW-0720">Serine protease</keyword>
<evidence type="ECO:0000256" key="12">
    <source>
        <dbReference type="SAM" id="MobiDB-lite"/>
    </source>
</evidence>
<feature type="domain" description="PDZ" evidence="14">
    <location>
        <begin position="275"/>
        <end position="339"/>
    </location>
</feature>
<dbReference type="PANTHER" id="PTHR22939:SF130">
    <property type="entry name" value="PERIPLASMIC SERINE ENDOPROTEASE DEGP-LIKE-RELATED"/>
    <property type="match status" value="1"/>
</dbReference>
<keyword evidence="8 15" id="KW-0378">Hydrolase</keyword>
<dbReference type="InterPro" id="IPR001478">
    <property type="entry name" value="PDZ"/>
</dbReference>
<feature type="chain" id="PRO_5031506849" description="Probable periplasmic serine endoprotease DegP-like" evidence="13">
    <location>
        <begin position="22"/>
        <end position="508"/>
    </location>
</feature>
<reference evidence="15 16" key="1">
    <citation type="submission" date="2020-08" db="EMBL/GenBank/DDBJ databases">
        <title>Genomic Encyclopedia of Type Strains, Phase IV (KMG-IV): sequencing the most valuable type-strain genomes for metagenomic binning, comparative biology and taxonomic classification.</title>
        <authorList>
            <person name="Goeker M."/>
        </authorList>
    </citation>
    <scope>NUCLEOTIDE SEQUENCE [LARGE SCALE GENOMIC DNA]</scope>
    <source>
        <strain evidence="15 16">DSM 27244</strain>
    </source>
</reference>
<feature type="signal peptide" evidence="13">
    <location>
        <begin position="1"/>
        <end position="21"/>
    </location>
</feature>
<evidence type="ECO:0000313" key="16">
    <source>
        <dbReference type="Proteomes" id="UP000557739"/>
    </source>
</evidence>
<dbReference type="GO" id="GO:0004252">
    <property type="term" value="F:serine-type endopeptidase activity"/>
    <property type="evidence" value="ECO:0007669"/>
    <property type="project" value="InterPro"/>
</dbReference>
<organism evidence="15 16">
    <name type="scientific">Sphingomonas yantingensis</name>
    <dbReference type="NCBI Taxonomy" id="1241761"/>
    <lineage>
        <taxon>Bacteria</taxon>
        <taxon>Pseudomonadati</taxon>
        <taxon>Pseudomonadota</taxon>
        <taxon>Alphaproteobacteria</taxon>
        <taxon>Sphingomonadales</taxon>
        <taxon>Sphingomonadaceae</taxon>
        <taxon>Sphingomonas</taxon>
    </lineage>
</organism>
<dbReference type="Proteomes" id="UP000557739">
    <property type="component" value="Unassembled WGS sequence"/>
</dbReference>
<dbReference type="PRINTS" id="PR00834">
    <property type="entry name" value="PROTEASES2C"/>
</dbReference>
<evidence type="ECO:0000256" key="1">
    <source>
        <dbReference type="ARBA" id="ARBA00001772"/>
    </source>
</evidence>
<dbReference type="InterPro" id="IPR001940">
    <property type="entry name" value="Peptidase_S1C"/>
</dbReference>
<evidence type="ECO:0000256" key="3">
    <source>
        <dbReference type="ARBA" id="ARBA00010541"/>
    </source>
</evidence>
<evidence type="ECO:0000256" key="6">
    <source>
        <dbReference type="ARBA" id="ARBA00022670"/>
    </source>
</evidence>
<keyword evidence="6 15" id="KW-0645">Protease</keyword>
<dbReference type="Pfam" id="PF13180">
    <property type="entry name" value="PDZ_2"/>
    <property type="match status" value="1"/>
</dbReference>
<comment type="caution">
    <text evidence="15">The sequence shown here is derived from an EMBL/GenBank/DDBJ whole genome shotgun (WGS) entry which is preliminary data.</text>
</comment>
<gene>
    <name evidence="15" type="ORF">FHR19_002435</name>
</gene>
<dbReference type="SUPFAM" id="SSF50156">
    <property type="entry name" value="PDZ domain-like"/>
    <property type="match status" value="2"/>
</dbReference>
<name>A0A7W9AR52_9SPHN</name>
<keyword evidence="7" id="KW-0574">Periplasm</keyword>
<evidence type="ECO:0000256" key="7">
    <source>
        <dbReference type="ARBA" id="ARBA00022764"/>
    </source>
</evidence>
<evidence type="ECO:0000256" key="4">
    <source>
        <dbReference type="ARBA" id="ARBA00013035"/>
    </source>
</evidence>
<evidence type="ECO:0000256" key="8">
    <source>
        <dbReference type="ARBA" id="ARBA00022801"/>
    </source>
</evidence>
<keyword evidence="16" id="KW-1185">Reference proteome</keyword>
<dbReference type="Gene3D" id="2.30.42.10">
    <property type="match status" value="2"/>
</dbReference>
<evidence type="ECO:0000259" key="14">
    <source>
        <dbReference type="PROSITE" id="PS50106"/>
    </source>
</evidence>
<protein>
    <recommendedName>
        <fullName evidence="5">Probable periplasmic serine endoprotease DegP-like</fullName>
        <ecNumber evidence="4">3.4.21.107</ecNumber>
    </recommendedName>
    <alternativeName>
        <fullName evidence="11">Protease Do</fullName>
    </alternativeName>
</protein>
<dbReference type="RefSeq" id="WP_184028657.1">
    <property type="nucleotide sequence ID" value="NZ_JACIJJ010000003.1"/>
</dbReference>
<evidence type="ECO:0000256" key="13">
    <source>
        <dbReference type="SAM" id="SignalP"/>
    </source>
</evidence>
<evidence type="ECO:0000256" key="5">
    <source>
        <dbReference type="ARBA" id="ARBA00013958"/>
    </source>
</evidence>
<comment type="catalytic activity">
    <reaction evidence="1">
        <text>Acts on substrates that are at least partially unfolded. The cleavage site P1 residue is normally between a pair of hydrophobic residues, such as Val-|-Val.</text>
        <dbReference type="EC" id="3.4.21.107"/>
    </reaction>
</comment>
<dbReference type="InterPro" id="IPR036034">
    <property type="entry name" value="PDZ_sf"/>
</dbReference>
<feature type="region of interest" description="Disordered" evidence="12">
    <location>
        <begin position="375"/>
        <end position="406"/>
    </location>
</feature>
<comment type="subcellular location">
    <subcellularLocation>
        <location evidence="2">Periplasm</location>
    </subcellularLocation>
</comment>
<evidence type="ECO:0000256" key="9">
    <source>
        <dbReference type="ARBA" id="ARBA00022825"/>
    </source>
</evidence>
<feature type="compositionally biased region" description="Polar residues" evidence="12">
    <location>
        <begin position="390"/>
        <end position="400"/>
    </location>
</feature>
<dbReference type="EMBL" id="JACIJJ010000003">
    <property type="protein sequence ID" value="MBB5699080.1"/>
    <property type="molecule type" value="Genomic_DNA"/>
</dbReference>
<feature type="domain" description="PDZ" evidence="14">
    <location>
        <begin position="406"/>
        <end position="493"/>
    </location>
</feature>
<evidence type="ECO:0000256" key="2">
    <source>
        <dbReference type="ARBA" id="ARBA00004418"/>
    </source>
</evidence>